<gene>
    <name evidence="1" type="ORF">LX81_03599</name>
</gene>
<comment type="caution">
    <text evidence="1">The sequence shown here is derived from an EMBL/GenBank/DDBJ whole genome shotgun (WGS) entry which is preliminary data.</text>
</comment>
<dbReference type="InterPro" id="IPR027417">
    <property type="entry name" value="P-loop_NTPase"/>
</dbReference>
<dbReference type="Pfam" id="PF07015">
    <property type="entry name" value="VirC1"/>
    <property type="match status" value="1"/>
</dbReference>
<dbReference type="AlphaFoldDB" id="A0A2W7MWG5"/>
<protein>
    <submittedName>
        <fullName evidence="1">VirC1 protein</fullName>
    </submittedName>
</protein>
<evidence type="ECO:0000313" key="1">
    <source>
        <dbReference type="EMBL" id="PZX12495.1"/>
    </source>
</evidence>
<keyword evidence="2" id="KW-1185">Reference proteome</keyword>
<proteinExistence type="predicted"/>
<organism evidence="1 2">
    <name type="scientific">Palleronia aestuarii</name>
    <dbReference type="NCBI Taxonomy" id="568105"/>
    <lineage>
        <taxon>Bacteria</taxon>
        <taxon>Pseudomonadati</taxon>
        <taxon>Pseudomonadota</taxon>
        <taxon>Alphaproteobacteria</taxon>
        <taxon>Rhodobacterales</taxon>
        <taxon>Roseobacteraceae</taxon>
        <taxon>Palleronia</taxon>
    </lineage>
</organism>
<dbReference type="CDD" id="cd02042">
    <property type="entry name" value="ParAB_family"/>
    <property type="match status" value="1"/>
</dbReference>
<name>A0A2W7MWG5_9RHOB</name>
<reference evidence="1 2" key="1">
    <citation type="submission" date="2018-06" db="EMBL/GenBank/DDBJ databases">
        <title>Genomic Encyclopedia of Archaeal and Bacterial Type Strains, Phase II (KMG-II): from individual species to whole genera.</title>
        <authorList>
            <person name="Goeker M."/>
        </authorList>
    </citation>
    <scope>NUCLEOTIDE SEQUENCE [LARGE SCALE GENOMIC DNA]</scope>
    <source>
        <strain evidence="1 2">DSM 22009</strain>
    </source>
</reference>
<dbReference type="Proteomes" id="UP000248916">
    <property type="component" value="Unassembled WGS sequence"/>
</dbReference>
<dbReference type="RefSeq" id="WP_111538638.1">
    <property type="nucleotide sequence ID" value="NZ_QKZL01000023.1"/>
</dbReference>
<dbReference type="EMBL" id="QKZL01000023">
    <property type="protein sequence ID" value="PZX12495.1"/>
    <property type="molecule type" value="Genomic_DNA"/>
</dbReference>
<accession>A0A2W7MWG5</accession>
<dbReference type="SUPFAM" id="SSF52540">
    <property type="entry name" value="P-loop containing nucleoside triphosphate hydrolases"/>
    <property type="match status" value="1"/>
</dbReference>
<dbReference type="Gene3D" id="3.40.50.300">
    <property type="entry name" value="P-loop containing nucleotide triphosphate hydrolases"/>
    <property type="match status" value="1"/>
</dbReference>
<dbReference type="PANTHER" id="PTHR13696">
    <property type="entry name" value="P-LOOP CONTAINING NUCLEOSIDE TRIPHOSPHATE HYDROLASE"/>
    <property type="match status" value="1"/>
</dbReference>
<sequence>MIVVTAMSTKGGSGKTTLMMALATGLLERGMRVHIMDFDNDSQIALWEQNSDRFAWDETAPRVSWPDALTLSVAPVAIEDVYSQLNELESKGVDVVLLDNRPGNLEENEDVVLAADIVLLPVRPEHTDYQMAERTLRWAEATVATLEEGQPAPIFRCVVTQLSTPFYNLLTAGTPEEIARATAKVANADRAMIDFLRQLPCLPTPIRDTKQLFRISATGPLTVARDTFLNGQGTARHAHVFKEDIEMCADLADDVMDAVRATNKAAGEMADA</sequence>
<dbReference type="OrthoDB" id="9804460at2"/>
<dbReference type="InterPro" id="IPR009744">
    <property type="entry name" value="VirC1"/>
</dbReference>
<evidence type="ECO:0000313" key="2">
    <source>
        <dbReference type="Proteomes" id="UP000248916"/>
    </source>
</evidence>
<dbReference type="PANTHER" id="PTHR13696:SF96">
    <property type="entry name" value="COBQ_COBB_MIND_PARA NUCLEOTIDE BINDING DOMAIN-CONTAINING PROTEIN"/>
    <property type="match status" value="1"/>
</dbReference>
<dbReference type="InterPro" id="IPR050678">
    <property type="entry name" value="DNA_Partitioning_ATPase"/>
</dbReference>